<organism evidence="5 6">
    <name type="scientific">Mytilus edulis</name>
    <name type="common">Blue mussel</name>
    <dbReference type="NCBI Taxonomy" id="6550"/>
    <lineage>
        <taxon>Eukaryota</taxon>
        <taxon>Metazoa</taxon>
        <taxon>Spiralia</taxon>
        <taxon>Lophotrochozoa</taxon>
        <taxon>Mollusca</taxon>
        <taxon>Bivalvia</taxon>
        <taxon>Autobranchia</taxon>
        <taxon>Pteriomorphia</taxon>
        <taxon>Mytilida</taxon>
        <taxon>Mytiloidea</taxon>
        <taxon>Mytilidae</taxon>
        <taxon>Mytilinae</taxon>
        <taxon>Mytilus</taxon>
    </lineage>
</organism>
<protein>
    <submittedName>
        <fullName evidence="5">Uncharacterized protein</fullName>
    </submittedName>
</protein>
<gene>
    <name evidence="5" type="ORF">MEDL_36625</name>
</gene>
<dbReference type="InterPro" id="IPR010345">
    <property type="entry name" value="IL-17_fam"/>
</dbReference>
<reference evidence="5" key="1">
    <citation type="submission" date="2021-03" db="EMBL/GenBank/DDBJ databases">
        <authorList>
            <person name="Bekaert M."/>
        </authorList>
    </citation>
    <scope>NUCLEOTIDE SEQUENCE</scope>
</reference>
<dbReference type="SUPFAM" id="SSF57501">
    <property type="entry name" value="Cystine-knot cytokines"/>
    <property type="match status" value="2"/>
</dbReference>
<evidence type="ECO:0000256" key="1">
    <source>
        <dbReference type="ARBA" id="ARBA00004613"/>
    </source>
</evidence>
<dbReference type="AlphaFoldDB" id="A0A8S3SQX2"/>
<sequence>MLSVYGHNEENNVLLNLLRTKRSSDCEDSNCFNNIARNSICPWHYRINFNEYRRPRSIPEAICDSDSPRILSTHGLSCLPISAEIHVKQLALNGQFQWRNADIRVGFFGQTSRENNVLLNLLRTKRSSDCDDNNCFNSIARNSICPWHYRINFNEYRRPRSIPEAICESDSPRILPTHGLSCLPISAQIHVKQLVLNGHFQWRNIDIRVGCTAVLQ</sequence>
<evidence type="ECO:0000256" key="4">
    <source>
        <dbReference type="ARBA" id="ARBA00022729"/>
    </source>
</evidence>
<evidence type="ECO:0000256" key="3">
    <source>
        <dbReference type="ARBA" id="ARBA00022525"/>
    </source>
</evidence>
<keyword evidence="6" id="KW-1185">Reference proteome</keyword>
<name>A0A8S3SQX2_MYTED</name>
<evidence type="ECO:0000313" key="5">
    <source>
        <dbReference type="EMBL" id="CAG2223356.1"/>
    </source>
</evidence>
<dbReference type="Pfam" id="PF06083">
    <property type="entry name" value="IL17"/>
    <property type="match status" value="2"/>
</dbReference>
<dbReference type="GO" id="GO:0005576">
    <property type="term" value="C:extracellular region"/>
    <property type="evidence" value="ECO:0007669"/>
    <property type="project" value="UniProtKB-SubCell"/>
</dbReference>
<accession>A0A8S3SQX2</accession>
<comment type="caution">
    <text evidence="5">The sequence shown here is derived from an EMBL/GenBank/DDBJ whole genome shotgun (WGS) entry which is preliminary data.</text>
</comment>
<dbReference type="GO" id="GO:0005125">
    <property type="term" value="F:cytokine activity"/>
    <property type="evidence" value="ECO:0007669"/>
    <property type="project" value="InterPro"/>
</dbReference>
<proteinExistence type="inferred from homology"/>
<keyword evidence="4" id="KW-0732">Signal</keyword>
<dbReference type="InterPro" id="IPR029034">
    <property type="entry name" value="Cystine-knot_cytokine"/>
</dbReference>
<dbReference type="OrthoDB" id="6038945at2759"/>
<comment type="subcellular location">
    <subcellularLocation>
        <location evidence="1">Secreted</location>
    </subcellularLocation>
</comment>
<keyword evidence="3" id="KW-0964">Secreted</keyword>
<dbReference type="EMBL" id="CAJPWZ010001785">
    <property type="protein sequence ID" value="CAG2223356.1"/>
    <property type="molecule type" value="Genomic_DNA"/>
</dbReference>
<dbReference type="Gene3D" id="2.10.90.10">
    <property type="entry name" value="Cystine-knot cytokines"/>
    <property type="match status" value="2"/>
</dbReference>
<dbReference type="Proteomes" id="UP000683360">
    <property type="component" value="Unassembled WGS sequence"/>
</dbReference>
<evidence type="ECO:0000256" key="2">
    <source>
        <dbReference type="ARBA" id="ARBA00007236"/>
    </source>
</evidence>
<comment type="similarity">
    <text evidence="2">Belongs to the IL-17 family.</text>
</comment>
<evidence type="ECO:0000313" key="6">
    <source>
        <dbReference type="Proteomes" id="UP000683360"/>
    </source>
</evidence>